<evidence type="ECO:0008006" key="4">
    <source>
        <dbReference type="Google" id="ProtNLM"/>
    </source>
</evidence>
<accession>K0XD35</accession>
<evidence type="ECO:0000313" key="3">
    <source>
        <dbReference type="Proteomes" id="UP000006044"/>
    </source>
</evidence>
<dbReference type="EMBL" id="ADLE01000018">
    <property type="protein sequence ID" value="EJZ61900.1"/>
    <property type="molecule type" value="Genomic_DNA"/>
</dbReference>
<feature type="signal peptide" evidence="1">
    <location>
        <begin position="1"/>
        <end position="22"/>
    </location>
</feature>
<proteinExistence type="predicted"/>
<protein>
    <recommendedName>
        <fullName evidence="4">Metallothionein</fullName>
    </recommendedName>
</protein>
<dbReference type="RefSeq" id="WP_008862954.1">
    <property type="nucleotide sequence ID" value="NZ_JH815206.1"/>
</dbReference>
<keyword evidence="1" id="KW-0732">Signal</keyword>
<dbReference type="HOGENOM" id="CLU_183549_0_0_10"/>
<dbReference type="Proteomes" id="UP000006044">
    <property type="component" value="Unassembled WGS sequence"/>
</dbReference>
<dbReference type="GeneID" id="77849756"/>
<organism evidence="2 3">
    <name type="scientific">Barnesiella intestinihominis YIT 11860</name>
    <dbReference type="NCBI Taxonomy" id="742726"/>
    <lineage>
        <taxon>Bacteria</taxon>
        <taxon>Pseudomonadati</taxon>
        <taxon>Bacteroidota</taxon>
        <taxon>Bacteroidia</taxon>
        <taxon>Bacteroidales</taxon>
        <taxon>Barnesiellaceae</taxon>
        <taxon>Barnesiella</taxon>
    </lineage>
</organism>
<reference evidence="2 3" key="1">
    <citation type="submission" date="2012-08" db="EMBL/GenBank/DDBJ databases">
        <title>The Genome Sequence of Barnesiella intestinihominis YIT 11860.</title>
        <authorList>
            <consortium name="The Broad Institute Genome Sequencing Platform"/>
            <person name="Earl A."/>
            <person name="Ward D."/>
            <person name="Feldgarden M."/>
            <person name="Gevers D."/>
            <person name="Morotomi M."/>
            <person name="Walker B."/>
            <person name="Young S.K."/>
            <person name="Zeng Q."/>
            <person name="Gargeya S."/>
            <person name="Fitzgerald M."/>
            <person name="Haas B."/>
            <person name="Abouelleil A."/>
            <person name="Alvarado L."/>
            <person name="Arachchi H.M."/>
            <person name="Berlin A.M."/>
            <person name="Chapman S.B."/>
            <person name="Goldberg J."/>
            <person name="Griggs A."/>
            <person name="Gujja S."/>
            <person name="Hansen M."/>
            <person name="Howarth C."/>
            <person name="Imamovic A."/>
            <person name="Larimer J."/>
            <person name="McCowen C."/>
            <person name="Montmayeur A."/>
            <person name="Murphy C."/>
            <person name="Neiman D."/>
            <person name="Pearson M."/>
            <person name="Priest M."/>
            <person name="Roberts A."/>
            <person name="Saif S."/>
            <person name="Shea T."/>
            <person name="Sisk P."/>
            <person name="Sykes S."/>
            <person name="Wortman J."/>
            <person name="Nusbaum C."/>
            <person name="Birren B."/>
        </authorList>
    </citation>
    <scope>NUCLEOTIDE SEQUENCE [LARGE SCALE GENOMIC DNA]</scope>
    <source>
        <strain evidence="2 3">YIT 11860</strain>
    </source>
</reference>
<dbReference type="AlphaFoldDB" id="K0XD35"/>
<evidence type="ECO:0000313" key="2">
    <source>
        <dbReference type="EMBL" id="EJZ61900.1"/>
    </source>
</evidence>
<gene>
    <name evidence="2" type="ORF">HMPREF9448_02576</name>
</gene>
<name>K0XD35_9BACT</name>
<sequence>MKKFLVMACIAAASMIALPAVAQTTTGSKTQTECCKKGKADCKKECNCTDCKCKDCKATAPCCDSKAKCNDKADCCKQTKCDKAKAPCCEKKNVKK</sequence>
<comment type="caution">
    <text evidence="2">The sequence shown here is derived from an EMBL/GenBank/DDBJ whole genome shotgun (WGS) entry which is preliminary data.</text>
</comment>
<feature type="chain" id="PRO_5003843814" description="Metallothionein" evidence="1">
    <location>
        <begin position="23"/>
        <end position="96"/>
    </location>
</feature>
<evidence type="ECO:0000256" key="1">
    <source>
        <dbReference type="SAM" id="SignalP"/>
    </source>
</evidence>
<keyword evidence="3" id="KW-1185">Reference proteome</keyword>